<evidence type="ECO:0000313" key="2">
    <source>
        <dbReference type="Proteomes" id="UP000517523"/>
    </source>
</evidence>
<organism evidence="1 2">
    <name type="scientific">Paenibacillus rhizosphaerae</name>
    <dbReference type="NCBI Taxonomy" id="297318"/>
    <lineage>
        <taxon>Bacteria</taxon>
        <taxon>Bacillati</taxon>
        <taxon>Bacillota</taxon>
        <taxon>Bacilli</taxon>
        <taxon>Bacillales</taxon>
        <taxon>Paenibacillaceae</taxon>
        <taxon>Paenibacillus</taxon>
    </lineage>
</organism>
<comment type="caution">
    <text evidence="1">The sequence shown here is derived from an EMBL/GenBank/DDBJ whole genome shotgun (WGS) entry which is preliminary data.</text>
</comment>
<dbReference type="AlphaFoldDB" id="A0A839TFS6"/>
<reference evidence="1 2" key="1">
    <citation type="submission" date="2020-08" db="EMBL/GenBank/DDBJ databases">
        <title>Genomic Encyclopedia of Type Strains, Phase III (KMG-III): the genomes of soil and plant-associated and newly described type strains.</title>
        <authorList>
            <person name="Whitman W."/>
        </authorList>
    </citation>
    <scope>NUCLEOTIDE SEQUENCE [LARGE SCALE GENOMIC DNA]</scope>
    <source>
        <strain evidence="1 2">CECT 5831</strain>
    </source>
</reference>
<proteinExistence type="predicted"/>
<dbReference type="RefSeq" id="WP_183577120.1">
    <property type="nucleotide sequence ID" value="NZ_JACHXJ010000001.1"/>
</dbReference>
<accession>A0A839TFS6</accession>
<dbReference type="EMBL" id="JACHXJ010000001">
    <property type="protein sequence ID" value="MBB3125452.1"/>
    <property type="molecule type" value="Genomic_DNA"/>
</dbReference>
<dbReference type="Proteomes" id="UP000517523">
    <property type="component" value="Unassembled WGS sequence"/>
</dbReference>
<evidence type="ECO:0000313" key="1">
    <source>
        <dbReference type="EMBL" id="MBB3125452.1"/>
    </source>
</evidence>
<gene>
    <name evidence="1" type="ORF">FHS19_000106</name>
</gene>
<sequence length="94" mass="11039">MWIIKTEHKRDEDGGIAALELETEDKRFDVNIRWDGCAEIHVYSITEENREIKDTFHTCDLKGMIDMLQSLNSVCKDYFGKGSYWEDTDDVKFV</sequence>
<protein>
    <submittedName>
        <fullName evidence="1">Uncharacterized protein</fullName>
    </submittedName>
</protein>
<name>A0A839TFS6_9BACL</name>